<evidence type="ECO:0000256" key="3">
    <source>
        <dbReference type="ARBA" id="ARBA00022741"/>
    </source>
</evidence>
<dbReference type="InterPro" id="IPR056026">
    <property type="entry name" value="DUF7607"/>
</dbReference>
<dbReference type="SMART" id="SM00490">
    <property type="entry name" value="HELICc"/>
    <property type="match status" value="1"/>
</dbReference>
<dbReference type="GO" id="GO:0003677">
    <property type="term" value="F:DNA binding"/>
    <property type="evidence" value="ECO:0007669"/>
    <property type="project" value="UniProtKB-KW"/>
</dbReference>
<keyword evidence="5" id="KW-0347">Helicase</keyword>
<dbReference type="Proteomes" id="UP000053617">
    <property type="component" value="Unassembled WGS sequence"/>
</dbReference>
<dbReference type="PROSITE" id="PS51194">
    <property type="entry name" value="HELICASE_CTER"/>
    <property type="match status" value="1"/>
</dbReference>
<dbReference type="InterPro" id="IPR001660">
    <property type="entry name" value="SAM"/>
</dbReference>
<dbReference type="InterPro" id="IPR027417">
    <property type="entry name" value="P-loop_NTPase"/>
</dbReference>
<comment type="similarity">
    <text evidence="2">Belongs to the SNF2/RAD54 helicase family.</text>
</comment>
<feature type="domain" description="Helicase ATP-binding" evidence="11">
    <location>
        <begin position="1120"/>
        <end position="1314"/>
    </location>
</feature>
<dbReference type="InterPro" id="IPR049730">
    <property type="entry name" value="SNF2/RAD54-like_C"/>
</dbReference>
<dbReference type="Pfam" id="PF00176">
    <property type="entry name" value="SNF2-rel_dom"/>
    <property type="match status" value="1"/>
</dbReference>
<feature type="compositionally biased region" description="Basic and acidic residues" evidence="9">
    <location>
        <begin position="1729"/>
        <end position="1748"/>
    </location>
</feature>
<feature type="compositionally biased region" description="Polar residues" evidence="9">
    <location>
        <begin position="400"/>
        <end position="413"/>
    </location>
</feature>
<feature type="compositionally biased region" description="Basic and acidic residues" evidence="9">
    <location>
        <begin position="836"/>
        <end position="848"/>
    </location>
</feature>
<evidence type="ECO:0000256" key="6">
    <source>
        <dbReference type="ARBA" id="ARBA00022840"/>
    </source>
</evidence>
<feature type="domain" description="SAM" evidence="10">
    <location>
        <begin position="35"/>
        <end position="93"/>
    </location>
</feature>
<feature type="compositionally biased region" description="Basic and acidic residues" evidence="9">
    <location>
        <begin position="1060"/>
        <end position="1070"/>
    </location>
</feature>
<dbReference type="SMART" id="SM00487">
    <property type="entry name" value="DEXDc"/>
    <property type="match status" value="1"/>
</dbReference>
<feature type="compositionally biased region" description="Low complexity" evidence="9">
    <location>
        <begin position="1765"/>
        <end position="1776"/>
    </location>
</feature>
<dbReference type="GO" id="GO:0005524">
    <property type="term" value="F:ATP binding"/>
    <property type="evidence" value="ECO:0007669"/>
    <property type="project" value="UniProtKB-KW"/>
</dbReference>
<feature type="region of interest" description="Disordered" evidence="9">
    <location>
        <begin position="384"/>
        <end position="419"/>
    </location>
</feature>
<keyword evidence="4" id="KW-0378">Hydrolase</keyword>
<feature type="compositionally biased region" description="Polar residues" evidence="9">
    <location>
        <begin position="206"/>
        <end position="224"/>
    </location>
</feature>
<dbReference type="PROSITE" id="PS51192">
    <property type="entry name" value="HELICASE_ATP_BIND_1"/>
    <property type="match status" value="1"/>
</dbReference>
<organism evidence="13 14">
    <name type="scientific">Rhinocladiella mackenziei CBS 650.93</name>
    <dbReference type="NCBI Taxonomy" id="1442369"/>
    <lineage>
        <taxon>Eukaryota</taxon>
        <taxon>Fungi</taxon>
        <taxon>Dikarya</taxon>
        <taxon>Ascomycota</taxon>
        <taxon>Pezizomycotina</taxon>
        <taxon>Eurotiomycetes</taxon>
        <taxon>Chaetothyriomycetidae</taxon>
        <taxon>Chaetothyriales</taxon>
        <taxon>Herpotrichiellaceae</taxon>
        <taxon>Rhinocladiella</taxon>
    </lineage>
</organism>
<dbReference type="InterPro" id="IPR044574">
    <property type="entry name" value="ARIP4-like"/>
</dbReference>
<dbReference type="EMBL" id="KN847475">
    <property type="protein sequence ID" value="KIX10039.1"/>
    <property type="molecule type" value="Genomic_DNA"/>
</dbReference>
<feature type="region of interest" description="Disordered" evidence="9">
    <location>
        <begin position="995"/>
        <end position="1070"/>
    </location>
</feature>
<feature type="compositionally biased region" description="Basic and acidic residues" evidence="9">
    <location>
        <begin position="748"/>
        <end position="763"/>
    </location>
</feature>
<keyword evidence="7" id="KW-0238">DNA-binding</keyword>
<evidence type="ECO:0000256" key="8">
    <source>
        <dbReference type="ARBA" id="ARBA00023242"/>
    </source>
</evidence>
<accession>A0A0D2IVI4</accession>
<feature type="region of interest" description="Disordered" evidence="9">
    <location>
        <begin position="1721"/>
        <end position="1777"/>
    </location>
</feature>
<keyword evidence="14" id="KW-1185">Reference proteome</keyword>
<feature type="region of interest" description="Disordered" evidence="9">
    <location>
        <begin position="142"/>
        <end position="272"/>
    </location>
</feature>
<dbReference type="STRING" id="1442369.A0A0D2IVI4"/>
<name>A0A0D2IVI4_9EURO</name>
<dbReference type="Gene3D" id="3.40.50.300">
    <property type="entry name" value="P-loop containing nucleotide triphosphate hydrolases"/>
    <property type="match status" value="1"/>
</dbReference>
<dbReference type="RefSeq" id="XP_013277175.1">
    <property type="nucleotide sequence ID" value="XM_013421721.1"/>
</dbReference>
<dbReference type="Pfam" id="PF00271">
    <property type="entry name" value="Helicase_C"/>
    <property type="match status" value="1"/>
</dbReference>
<dbReference type="GeneID" id="25289191"/>
<evidence type="ECO:0000256" key="4">
    <source>
        <dbReference type="ARBA" id="ARBA00022801"/>
    </source>
</evidence>
<dbReference type="Gene3D" id="1.10.150.50">
    <property type="entry name" value="Transcription Factor, Ets-1"/>
    <property type="match status" value="1"/>
</dbReference>
<evidence type="ECO:0000313" key="14">
    <source>
        <dbReference type="Proteomes" id="UP000053617"/>
    </source>
</evidence>
<feature type="compositionally biased region" description="Basic and acidic residues" evidence="9">
    <location>
        <begin position="235"/>
        <end position="244"/>
    </location>
</feature>
<dbReference type="OrthoDB" id="2020972at2759"/>
<comment type="subcellular location">
    <subcellularLocation>
        <location evidence="1">Nucleus</location>
    </subcellularLocation>
</comment>
<evidence type="ECO:0000259" key="10">
    <source>
        <dbReference type="PROSITE" id="PS50105"/>
    </source>
</evidence>
<dbReference type="Gene3D" id="3.40.50.10810">
    <property type="entry name" value="Tandem AAA-ATPase domain"/>
    <property type="match status" value="1"/>
</dbReference>
<keyword evidence="6" id="KW-0067">ATP-binding</keyword>
<gene>
    <name evidence="13" type="ORF">Z518_01120</name>
</gene>
<sequence length="1865" mass="212139">METSIEADNDPRGWSIDQVIQELCHNSPPSWPPPNWPQQIPDRHLLEDNFRRNHVDGDNLLALDMATLKDDLGIISFGQRRAIMKTIEYLRHHSRSYQQMAFQADSIGRMQSATYATPRITHSRMSLVPQPPAVAELGIHPSVESRQPTLSPSLNGIGRPRFAPTDPQGFAQLDSATKSTGNFMELPRPETTQATPTRTREPKSASDVSGTSGRPSPATNNVSSLAPHGETPSKLPERRRKDQTIKSGQKRIAPTFVSPLPEATPAESSGSYLSQSAVPLQDIFYYKISSGFGDVFYRVPLEDSDDFFIEHRYPTGQRRTVAKQMKFFLNQGAETLPQSRLPVKFPYDQSRLSRPFSEEYFTLFPRGSGRARVVRAEDFPEVEGIRKQKTKRSKTDRSPSHQVLETNGPTQQDEAQDKSDWSELDYLLDKYPAAESDDGLPVYGDSGDEGDFDDNTWREIREEEEERNREPAHMTPPEVDTTIDAIIEELKQEWRGTKFAKVQMKAYRLWVKAAKKKRRQEELEYYKYWSDRCLKNTNKIKRALADDVWRNPMELRKQCQNIELAVFQHEEFKYYHQVLLRDSPPNLPPPTALKATQVQRQPVLEEGEELIESESESLGDDDDDDDDDDDFLDDSSNAGSIHHDPDLEDWNPVIPEKDFPPTIATDQIPPSTHEPISEPQASSESIDMPADDADVDSDDEIVTPTSRRWRQIKAEVTPSMAKKAAPKISPKTPTAKHVLQLPPAPELAGRDSGSDTSDLDRFPHLPKTKYRKHGRTKLAPVDLTLSNSPSSVEQSANDTSTSFKSVRTPELNPTHPQTPPKRKFRRRNLLSQDSRTSSDRRLSRDGSRLPDLDDIQGILDTEWSEIEDDLDKRRALAKAIYGLEQDTVNNLNLLLSSLPSVNQVEDILFKGLLGLSADDHIIEDVKPKDQAVAQLLTFLYMTYICCQNMVDCSSLSEGHRNTAFGDLEHVVDSFYEDLHNLIGVFIQGHKDSRSIQSIKKRKRNQESALEGLEDSDAQMTDYPPTEELDPDIPPPSHKKRKRKVEESQQAISLQQSDQQRIQEQERRRQKMAEKFAQFKADGNAVEPINTTEPYVHLHPHIAQRVKPHQLNGIQFMWREIIEDPKHQGCILAHTMGLGKTMQVISLLVTISLCNQSDDPDIRKQIPAYLRESKTLILCPASLVENWFDELLMWTPHQAVLGHIHKFDSPDKSIIRDWSKNGGILLISYDRFRRSISDSVKAKAKGDVSIDTEKILLDEPNLAIADEAHILKNPRSSINQYAKRLKTTSRIALTGSPLNNHLEEYHTMIDWIAPGYLGDIVQFRSKYSEPINEGLYSDSTPYEKRLCLRKLHVLKRDLDPKINRADISAVEKDMPTKTEYFITIPLTDLQKKAYDIYVNYMHQSYGDTKARSRNARIWTWIAMLSWLCHHPSCFLAKLRERSEQNGVDNQLMSGDEDGTEANRSNDEAPTPDTIAADVQIDTIGPMSEAMRQVTKLFKNWDTPESLNDPSLSYRTLAVQYIVEQATRVGDKTLIFTHSIPTLDYLEGMLRRMKCAFCRLDGKTKVADRQAYTKEFNKKQNYQVFLISMRAGGLGLNLQGANRVIIFDFSFNPSWEQQAIGRAYRLNQKTPVFVYRFQAGGTFEDVLFNRAVFKTHLFGRVVDKKRPERHASKKVTEYLFPARDVEQQDFTDCLGKDPRVLDAIIGRLSCVRSIVLTETFQKEDDEQLNDEEQKAAEEEFRDQRLQREDPAAWQAKQAARLSEARKQQQPTFTQQPVFSATTTSAPMSVFSHTATGTSHSFRYSIVQPPFSRENLNRPLAPRPPQALQAPQTGLGFPVAYDDTFQGFVPQPASTRRATSLDPDPQMS</sequence>
<feature type="domain" description="Helicase C-terminal" evidence="12">
    <location>
        <begin position="1519"/>
        <end position="1666"/>
    </location>
</feature>
<feature type="compositionally biased region" description="Acidic residues" evidence="9">
    <location>
        <begin position="689"/>
        <end position="701"/>
    </location>
</feature>
<feature type="compositionally biased region" description="Polar residues" evidence="9">
    <location>
        <begin position="144"/>
        <end position="154"/>
    </location>
</feature>
<dbReference type="InterPro" id="IPR014001">
    <property type="entry name" value="Helicase_ATP-bd"/>
</dbReference>
<evidence type="ECO:0000313" key="13">
    <source>
        <dbReference type="EMBL" id="KIX10039.1"/>
    </source>
</evidence>
<feature type="region of interest" description="Disordered" evidence="9">
    <location>
        <begin position="1447"/>
        <end position="1470"/>
    </location>
</feature>
<dbReference type="CDD" id="cd18007">
    <property type="entry name" value="DEXHc_ATRX-like"/>
    <property type="match status" value="1"/>
</dbReference>
<dbReference type="GO" id="GO:0005634">
    <property type="term" value="C:nucleus"/>
    <property type="evidence" value="ECO:0007669"/>
    <property type="project" value="UniProtKB-SubCell"/>
</dbReference>
<feature type="compositionally biased region" description="Acidic residues" evidence="9">
    <location>
        <begin position="605"/>
        <end position="633"/>
    </location>
</feature>
<dbReference type="GO" id="GO:0016887">
    <property type="term" value="F:ATP hydrolysis activity"/>
    <property type="evidence" value="ECO:0007669"/>
    <property type="project" value="InterPro"/>
</dbReference>
<dbReference type="SUPFAM" id="SSF47769">
    <property type="entry name" value="SAM/Pointed domain"/>
    <property type="match status" value="1"/>
</dbReference>
<dbReference type="Pfam" id="PF24580">
    <property type="entry name" value="DUF7607"/>
    <property type="match status" value="1"/>
</dbReference>
<evidence type="ECO:0000259" key="11">
    <source>
        <dbReference type="PROSITE" id="PS51192"/>
    </source>
</evidence>
<dbReference type="InterPro" id="IPR013761">
    <property type="entry name" value="SAM/pointed_sf"/>
</dbReference>
<evidence type="ECO:0000256" key="1">
    <source>
        <dbReference type="ARBA" id="ARBA00004123"/>
    </source>
</evidence>
<feature type="region of interest" description="Disordered" evidence="9">
    <location>
        <begin position="583"/>
        <end position="848"/>
    </location>
</feature>
<feature type="compositionally biased region" description="Basic residues" evidence="9">
    <location>
        <begin position="764"/>
        <end position="776"/>
    </location>
</feature>
<dbReference type="PANTHER" id="PTHR45797">
    <property type="entry name" value="RAD54-LIKE"/>
    <property type="match status" value="1"/>
</dbReference>
<keyword evidence="3" id="KW-0547">Nucleotide-binding</keyword>
<keyword evidence="8" id="KW-0539">Nucleus</keyword>
<dbReference type="InterPro" id="IPR000330">
    <property type="entry name" value="SNF2_N"/>
</dbReference>
<evidence type="ECO:0000256" key="9">
    <source>
        <dbReference type="SAM" id="MobiDB-lite"/>
    </source>
</evidence>
<evidence type="ECO:0000256" key="7">
    <source>
        <dbReference type="ARBA" id="ARBA00023125"/>
    </source>
</evidence>
<dbReference type="SMART" id="SM00454">
    <property type="entry name" value="SAM"/>
    <property type="match status" value="1"/>
</dbReference>
<evidence type="ECO:0000256" key="5">
    <source>
        <dbReference type="ARBA" id="ARBA00022806"/>
    </source>
</evidence>
<feature type="compositionally biased region" description="Polar residues" evidence="9">
    <location>
        <begin position="784"/>
        <end position="805"/>
    </location>
</feature>
<dbReference type="InterPro" id="IPR001650">
    <property type="entry name" value="Helicase_C-like"/>
</dbReference>
<dbReference type="InterPro" id="IPR038718">
    <property type="entry name" value="SNF2-like_sf"/>
</dbReference>
<evidence type="ECO:0000256" key="2">
    <source>
        <dbReference type="ARBA" id="ARBA00007025"/>
    </source>
</evidence>
<dbReference type="PROSITE" id="PS50105">
    <property type="entry name" value="SAM_DOMAIN"/>
    <property type="match status" value="1"/>
</dbReference>
<dbReference type="CDD" id="cd18793">
    <property type="entry name" value="SF2_C_SNF"/>
    <property type="match status" value="1"/>
</dbReference>
<dbReference type="PANTHER" id="PTHR45797:SF1">
    <property type="entry name" value="HELICASE ARIP4"/>
    <property type="match status" value="1"/>
</dbReference>
<feature type="region of interest" description="Disordered" evidence="9">
    <location>
        <begin position="1817"/>
        <end position="1865"/>
    </location>
</feature>
<proteinExistence type="inferred from homology"/>
<dbReference type="HOGENOM" id="CLU_001161_1_0_1"/>
<evidence type="ECO:0000259" key="12">
    <source>
        <dbReference type="PROSITE" id="PS51194"/>
    </source>
</evidence>
<dbReference type="VEuPathDB" id="FungiDB:Z518_01120"/>
<feature type="compositionally biased region" description="Low complexity" evidence="9">
    <location>
        <begin position="1047"/>
        <end position="1059"/>
    </location>
</feature>
<evidence type="ECO:0008006" key="15">
    <source>
        <dbReference type="Google" id="ProtNLM"/>
    </source>
</evidence>
<feature type="region of interest" description="Disordered" evidence="9">
    <location>
        <begin position="435"/>
        <end position="454"/>
    </location>
</feature>
<protein>
    <recommendedName>
        <fullName evidence="15">SNF2 family helicase/ATPase</fullName>
    </recommendedName>
</protein>
<reference evidence="13 14" key="1">
    <citation type="submission" date="2015-01" db="EMBL/GenBank/DDBJ databases">
        <title>The Genome Sequence of Rhinocladiella mackenzie CBS 650.93.</title>
        <authorList>
            <consortium name="The Broad Institute Genomics Platform"/>
            <person name="Cuomo C."/>
            <person name="de Hoog S."/>
            <person name="Gorbushina A."/>
            <person name="Stielow B."/>
            <person name="Teixiera M."/>
            <person name="Abouelleil A."/>
            <person name="Chapman S.B."/>
            <person name="Priest M."/>
            <person name="Young S.K."/>
            <person name="Wortman J."/>
            <person name="Nusbaum C."/>
            <person name="Birren B."/>
        </authorList>
    </citation>
    <scope>NUCLEOTIDE SEQUENCE [LARGE SCALE GENOMIC DNA]</scope>
    <source>
        <strain evidence="13 14">CBS 650.93</strain>
    </source>
</reference>
<dbReference type="GO" id="GO:0004386">
    <property type="term" value="F:helicase activity"/>
    <property type="evidence" value="ECO:0007669"/>
    <property type="project" value="UniProtKB-KW"/>
</dbReference>
<dbReference type="Pfam" id="PF07647">
    <property type="entry name" value="SAM_2"/>
    <property type="match status" value="1"/>
</dbReference>
<dbReference type="SUPFAM" id="SSF52540">
    <property type="entry name" value="P-loop containing nucleoside triphosphate hydrolases"/>
    <property type="match status" value="2"/>
</dbReference>